<dbReference type="Gene3D" id="1.10.510.10">
    <property type="entry name" value="Transferase(Phosphotransferase) domain 1"/>
    <property type="match status" value="1"/>
</dbReference>
<protein>
    <recommendedName>
        <fullName evidence="1">non-specific serine/threonine protein kinase</fullName>
        <ecNumber evidence="1">2.7.11.1</ecNumber>
    </recommendedName>
</protein>
<accession>A0A2N3NC65</accession>
<evidence type="ECO:0000313" key="13">
    <source>
        <dbReference type="Proteomes" id="UP000233524"/>
    </source>
</evidence>
<dbReference type="InterPro" id="IPR017441">
    <property type="entry name" value="Protein_kinase_ATP_BS"/>
</dbReference>
<dbReference type="PROSITE" id="PS00108">
    <property type="entry name" value="PROTEIN_KINASE_ST"/>
    <property type="match status" value="1"/>
</dbReference>
<evidence type="ECO:0000313" key="12">
    <source>
        <dbReference type="EMBL" id="PKS10025.1"/>
    </source>
</evidence>
<keyword evidence="6 9" id="KW-0067">ATP-binding</keyword>
<keyword evidence="3" id="KW-0808">Transferase</keyword>
<organism evidence="12 13">
    <name type="scientific">Lomentospora prolificans</name>
    <dbReference type="NCBI Taxonomy" id="41688"/>
    <lineage>
        <taxon>Eukaryota</taxon>
        <taxon>Fungi</taxon>
        <taxon>Dikarya</taxon>
        <taxon>Ascomycota</taxon>
        <taxon>Pezizomycotina</taxon>
        <taxon>Sordariomycetes</taxon>
        <taxon>Hypocreomycetidae</taxon>
        <taxon>Microascales</taxon>
        <taxon>Microascaceae</taxon>
        <taxon>Lomentospora</taxon>
    </lineage>
</organism>
<dbReference type="SUPFAM" id="SSF56112">
    <property type="entry name" value="Protein kinase-like (PK-like)"/>
    <property type="match status" value="1"/>
</dbReference>
<dbReference type="InterPro" id="IPR008271">
    <property type="entry name" value="Ser/Thr_kinase_AS"/>
</dbReference>
<evidence type="ECO:0000256" key="10">
    <source>
        <dbReference type="RuleBase" id="RU000304"/>
    </source>
</evidence>
<name>A0A2N3NC65_9PEZI</name>
<dbReference type="GO" id="GO:0005524">
    <property type="term" value="F:ATP binding"/>
    <property type="evidence" value="ECO:0007669"/>
    <property type="project" value="UniProtKB-UniRule"/>
</dbReference>
<dbReference type="AlphaFoldDB" id="A0A2N3NC65"/>
<evidence type="ECO:0000256" key="6">
    <source>
        <dbReference type="ARBA" id="ARBA00022840"/>
    </source>
</evidence>
<dbReference type="PROSITE" id="PS50011">
    <property type="entry name" value="PROTEIN_KINASE_DOM"/>
    <property type="match status" value="1"/>
</dbReference>
<dbReference type="Gene3D" id="3.30.200.20">
    <property type="entry name" value="Phosphorylase Kinase, domain 1"/>
    <property type="match status" value="1"/>
</dbReference>
<evidence type="ECO:0000256" key="9">
    <source>
        <dbReference type="PROSITE-ProRule" id="PRU10141"/>
    </source>
</evidence>
<dbReference type="EMBL" id="NLAX01000010">
    <property type="protein sequence ID" value="PKS10025.1"/>
    <property type="molecule type" value="Genomic_DNA"/>
</dbReference>
<comment type="catalytic activity">
    <reaction evidence="7">
        <text>L-threonyl-[protein] + ATP = O-phospho-L-threonyl-[protein] + ADP + H(+)</text>
        <dbReference type="Rhea" id="RHEA:46608"/>
        <dbReference type="Rhea" id="RHEA-COMP:11060"/>
        <dbReference type="Rhea" id="RHEA-COMP:11605"/>
        <dbReference type="ChEBI" id="CHEBI:15378"/>
        <dbReference type="ChEBI" id="CHEBI:30013"/>
        <dbReference type="ChEBI" id="CHEBI:30616"/>
        <dbReference type="ChEBI" id="CHEBI:61977"/>
        <dbReference type="ChEBI" id="CHEBI:456216"/>
        <dbReference type="EC" id="2.7.11.1"/>
    </reaction>
</comment>
<dbReference type="STRING" id="41688.A0A2N3NC65"/>
<dbReference type="EC" id="2.7.11.1" evidence="1"/>
<gene>
    <name evidence="12" type="ORF">jhhlp_004650</name>
</gene>
<evidence type="ECO:0000256" key="4">
    <source>
        <dbReference type="ARBA" id="ARBA00022741"/>
    </source>
</evidence>
<keyword evidence="4 9" id="KW-0547">Nucleotide-binding</keyword>
<keyword evidence="13" id="KW-1185">Reference proteome</keyword>
<dbReference type="GO" id="GO:0004674">
    <property type="term" value="F:protein serine/threonine kinase activity"/>
    <property type="evidence" value="ECO:0007669"/>
    <property type="project" value="UniProtKB-KW"/>
</dbReference>
<keyword evidence="5" id="KW-0418">Kinase</keyword>
<dbReference type="PANTHER" id="PTHR47634">
    <property type="entry name" value="PROTEIN KINASE DOMAIN-CONTAINING PROTEIN-RELATED"/>
    <property type="match status" value="1"/>
</dbReference>
<dbReference type="InterPro" id="IPR011009">
    <property type="entry name" value="Kinase-like_dom_sf"/>
</dbReference>
<feature type="binding site" evidence="9">
    <location>
        <position position="67"/>
    </location>
    <ligand>
        <name>ATP</name>
        <dbReference type="ChEBI" id="CHEBI:30616"/>
    </ligand>
</feature>
<evidence type="ECO:0000256" key="1">
    <source>
        <dbReference type="ARBA" id="ARBA00012513"/>
    </source>
</evidence>
<evidence type="ECO:0000256" key="7">
    <source>
        <dbReference type="ARBA" id="ARBA00047899"/>
    </source>
</evidence>
<sequence>MLIICRHQLIKIPWLHPQYYYPASLGEVLNDRYQLATKIGYGSSSTVWLARDLHHCRWLKERYVAIKINAKDHHSRKGAPESEFAILRYISRSSRHEGWHFVRKLIDSFLINNVSGNHICLVFEPLWLYCRRFVDGVMPSDVLNVILRIVLEGLDYLHWECQVIHTDLKPHNVMVKLEDPGILERDVRDEYDHPLPRKILDGRTIYLSRNNYGQLFKPTGIIQFTDFGLSVRGNIPHSGCIQAELYRTPEVVRDAGYTYSADIWSLGVMVKNMRI</sequence>
<dbReference type="GO" id="GO:0050684">
    <property type="term" value="P:regulation of mRNA processing"/>
    <property type="evidence" value="ECO:0007669"/>
    <property type="project" value="TreeGrafter"/>
</dbReference>
<evidence type="ECO:0000256" key="3">
    <source>
        <dbReference type="ARBA" id="ARBA00022679"/>
    </source>
</evidence>
<keyword evidence="2 10" id="KW-0723">Serine/threonine-protein kinase</keyword>
<dbReference type="InterPro" id="IPR051334">
    <property type="entry name" value="SRPK"/>
</dbReference>
<dbReference type="InterPro" id="IPR000719">
    <property type="entry name" value="Prot_kinase_dom"/>
</dbReference>
<evidence type="ECO:0000259" key="11">
    <source>
        <dbReference type="PROSITE" id="PS50011"/>
    </source>
</evidence>
<dbReference type="PANTHER" id="PTHR47634:SF9">
    <property type="entry name" value="PROTEIN KINASE DOMAIN-CONTAINING PROTEIN-RELATED"/>
    <property type="match status" value="1"/>
</dbReference>
<proteinExistence type="inferred from homology"/>
<dbReference type="OrthoDB" id="5979581at2759"/>
<dbReference type="PROSITE" id="PS00107">
    <property type="entry name" value="PROTEIN_KINASE_ATP"/>
    <property type="match status" value="1"/>
</dbReference>
<comment type="catalytic activity">
    <reaction evidence="8">
        <text>L-seryl-[protein] + ATP = O-phospho-L-seryl-[protein] + ADP + H(+)</text>
        <dbReference type="Rhea" id="RHEA:17989"/>
        <dbReference type="Rhea" id="RHEA-COMP:9863"/>
        <dbReference type="Rhea" id="RHEA-COMP:11604"/>
        <dbReference type="ChEBI" id="CHEBI:15378"/>
        <dbReference type="ChEBI" id="CHEBI:29999"/>
        <dbReference type="ChEBI" id="CHEBI:30616"/>
        <dbReference type="ChEBI" id="CHEBI:83421"/>
        <dbReference type="ChEBI" id="CHEBI:456216"/>
        <dbReference type="EC" id="2.7.11.1"/>
    </reaction>
</comment>
<dbReference type="GO" id="GO:0000245">
    <property type="term" value="P:spliceosomal complex assembly"/>
    <property type="evidence" value="ECO:0007669"/>
    <property type="project" value="TreeGrafter"/>
</dbReference>
<evidence type="ECO:0000256" key="5">
    <source>
        <dbReference type="ARBA" id="ARBA00022777"/>
    </source>
</evidence>
<comment type="similarity">
    <text evidence="10">Belongs to the protein kinase superfamily.</text>
</comment>
<evidence type="ECO:0000256" key="8">
    <source>
        <dbReference type="ARBA" id="ARBA00048679"/>
    </source>
</evidence>
<reference evidence="12 13" key="1">
    <citation type="journal article" date="2017" name="G3 (Bethesda)">
        <title>First Draft Genome Sequence of the Pathogenic Fungus Lomentospora prolificans (Formerly Scedosporium prolificans).</title>
        <authorList>
            <person name="Luo R."/>
            <person name="Zimin A."/>
            <person name="Workman R."/>
            <person name="Fan Y."/>
            <person name="Pertea G."/>
            <person name="Grossman N."/>
            <person name="Wear M.P."/>
            <person name="Jia B."/>
            <person name="Miller H."/>
            <person name="Casadevall A."/>
            <person name="Timp W."/>
            <person name="Zhang S.X."/>
            <person name="Salzberg S.L."/>
        </authorList>
    </citation>
    <scope>NUCLEOTIDE SEQUENCE [LARGE SCALE GENOMIC DNA]</scope>
    <source>
        <strain evidence="12 13">JHH-5317</strain>
    </source>
</reference>
<dbReference type="SMART" id="SM00220">
    <property type="entry name" value="S_TKc"/>
    <property type="match status" value="1"/>
</dbReference>
<evidence type="ECO:0000256" key="2">
    <source>
        <dbReference type="ARBA" id="ARBA00022527"/>
    </source>
</evidence>
<feature type="domain" description="Protein kinase" evidence="11">
    <location>
        <begin position="33"/>
        <end position="275"/>
    </location>
</feature>
<dbReference type="VEuPathDB" id="FungiDB:jhhlp_004650"/>
<dbReference type="Proteomes" id="UP000233524">
    <property type="component" value="Unassembled WGS sequence"/>
</dbReference>
<dbReference type="InParanoid" id="A0A2N3NC65"/>
<comment type="caution">
    <text evidence="12">The sequence shown here is derived from an EMBL/GenBank/DDBJ whole genome shotgun (WGS) entry which is preliminary data.</text>
</comment>
<dbReference type="Pfam" id="PF00069">
    <property type="entry name" value="Pkinase"/>
    <property type="match status" value="1"/>
</dbReference>